<name>A0A8H4J259_9PEZI</name>
<evidence type="ECO:0000313" key="3">
    <source>
        <dbReference type="Proteomes" id="UP000572817"/>
    </source>
</evidence>
<organism evidence="2 3">
    <name type="scientific">Botryosphaeria dothidea</name>
    <dbReference type="NCBI Taxonomy" id="55169"/>
    <lineage>
        <taxon>Eukaryota</taxon>
        <taxon>Fungi</taxon>
        <taxon>Dikarya</taxon>
        <taxon>Ascomycota</taxon>
        <taxon>Pezizomycotina</taxon>
        <taxon>Dothideomycetes</taxon>
        <taxon>Dothideomycetes incertae sedis</taxon>
        <taxon>Botryosphaeriales</taxon>
        <taxon>Botryosphaeriaceae</taxon>
        <taxon>Botryosphaeria</taxon>
    </lineage>
</organism>
<dbReference type="Proteomes" id="UP000572817">
    <property type="component" value="Unassembled WGS sequence"/>
</dbReference>
<evidence type="ECO:0008006" key="4">
    <source>
        <dbReference type="Google" id="ProtNLM"/>
    </source>
</evidence>
<dbReference type="EMBL" id="WWBZ02000009">
    <property type="protein sequence ID" value="KAF4311627.1"/>
    <property type="molecule type" value="Genomic_DNA"/>
</dbReference>
<reference evidence="2" key="1">
    <citation type="submission" date="2020-04" db="EMBL/GenBank/DDBJ databases">
        <title>Genome Assembly and Annotation of Botryosphaeria dothidea sdau 11-99, a Latent Pathogen of Apple Fruit Ring Rot in China.</title>
        <authorList>
            <person name="Yu C."/>
            <person name="Diao Y."/>
            <person name="Lu Q."/>
            <person name="Zhao J."/>
            <person name="Cui S."/>
            <person name="Peng C."/>
            <person name="He B."/>
            <person name="Liu H."/>
        </authorList>
    </citation>
    <scope>NUCLEOTIDE SEQUENCE [LARGE SCALE GENOMIC DNA]</scope>
    <source>
        <strain evidence="2">Sdau11-99</strain>
    </source>
</reference>
<feature type="chain" id="PRO_5034533634" description="Secreted protein" evidence="1">
    <location>
        <begin position="17"/>
        <end position="497"/>
    </location>
</feature>
<keyword evidence="3" id="KW-1185">Reference proteome</keyword>
<gene>
    <name evidence="2" type="ORF">GTA08_BOTSDO12947</name>
</gene>
<evidence type="ECO:0000313" key="2">
    <source>
        <dbReference type="EMBL" id="KAF4311627.1"/>
    </source>
</evidence>
<feature type="signal peptide" evidence="1">
    <location>
        <begin position="1"/>
        <end position="16"/>
    </location>
</feature>
<dbReference type="OrthoDB" id="5423699at2759"/>
<dbReference type="AlphaFoldDB" id="A0A8H4J259"/>
<sequence>MKSIIFLPLILASAAAFPHQARDDCHGYCPTTDDLSLCKQAAAEYEYSTKYKDFTLYAKTKGQPGSNTTCAATYSCDSDADYKEHTGGWLQNQFNLMAAREDNRCSRQDGPKCILRFAVSSNCEVDNQGEPQPPQPTQPTCRACPKCTDERLSAPPDEPGSGMMDFVLGVDGAPLVRRSNYTVADNGSALLANEGGLDRTTSICSRKVGIPSYNTYDRKHKTNNKYKPYYFYFQDGRIGCGKFHFELRETSADAPDVGYETEHVYEAQLLWSFMSWFAGPNGDKALVAKREEWDGSDKGKWTSMAKVCKFAYVPYLFRPYPRTTDQTMVRRLAAELPGTNSHPEEFVYLEASLNRMKGQMFALDSPSLERSYQDKLRQLARIGLVFRYMAKEGIQTKWKATSARVRAFYRSMDKKGSQGQGLEKLLTWEDKYVEWERRYAVMFTKHWKEWRDKAVRAVEDQLEKEKVDYRVALQKAIDEEKSDNGLLSDATWTLRLQ</sequence>
<accession>A0A8H4J259</accession>
<keyword evidence="1" id="KW-0732">Signal</keyword>
<evidence type="ECO:0000256" key="1">
    <source>
        <dbReference type="SAM" id="SignalP"/>
    </source>
</evidence>
<protein>
    <recommendedName>
        <fullName evidence="4">Secreted protein</fullName>
    </recommendedName>
</protein>
<comment type="caution">
    <text evidence="2">The sequence shown here is derived from an EMBL/GenBank/DDBJ whole genome shotgun (WGS) entry which is preliminary data.</text>
</comment>
<proteinExistence type="predicted"/>